<keyword evidence="3" id="KW-1185">Reference proteome</keyword>
<gene>
    <name evidence="2" type="ORF">KC19_10G055100</name>
</gene>
<dbReference type="EMBL" id="CM026431">
    <property type="protein sequence ID" value="KAG0558792.1"/>
    <property type="molecule type" value="Genomic_DNA"/>
</dbReference>
<organism evidence="2 3">
    <name type="scientific">Ceratodon purpureus</name>
    <name type="common">Fire moss</name>
    <name type="synonym">Dicranum purpureum</name>
    <dbReference type="NCBI Taxonomy" id="3225"/>
    <lineage>
        <taxon>Eukaryota</taxon>
        <taxon>Viridiplantae</taxon>
        <taxon>Streptophyta</taxon>
        <taxon>Embryophyta</taxon>
        <taxon>Bryophyta</taxon>
        <taxon>Bryophytina</taxon>
        <taxon>Bryopsida</taxon>
        <taxon>Dicranidae</taxon>
        <taxon>Pseudoditrichales</taxon>
        <taxon>Ditrichaceae</taxon>
        <taxon>Ceratodon</taxon>
    </lineage>
</organism>
<comment type="caution">
    <text evidence="2">The sequence shown here is derived from an EMBL/GenBank/DDBJ whole genome shotgun (WGS) entry which is preliminary data.</text>
</comment>
<keyword evidence="1" id="KW-0732">Signal</keyword>
<proteinExistence type="predicted"/>
<sequence>MTSLIALILATLACIQVAWCDIPAENVTIEGYPRPKNFPNAPTVAYGVLPSTYNSTGGFGDCSWYGWVNKNYAADIGATCLKQVWNQEILTIIVVVFNGTHFSPNAYEYYYCRPSNKPLPICYDYAANDIICTIGCFDLSKTGLRLPPVTDPYNPPAPSGTNVKSDAGAFQQPSVLLLGWAIAGLGAVIFNQLGGPG</sequence>
<dbReference type="Proteomes" id="UP000822688">
    <property type="component" value="Chromosome 10"/>
</dbReference>
<evidence type="ECO:0000313" key="2">
    <source>
        <dbReference type="EMBL" id="KAG0558792.1"/>
    </source>
</evidence>
<reference evidence="2" key="1">
    <citation type="submission" date="2020-06" db="EMBL/GenBank/DDBJ databases">
        <title>WGS assembly of Ceratodon purpureus strain R40.</title>
        <authorList>
            <person name="Carey S.B."/>
            <person name="Jenkins J."/>
            <person name="Shu S."/>
            <person name="Lovell J.T."/>
            <person name="Sreedasyam A."/>
            <person name="Maumus F."/>
            <person name="Tiley G.P."/>
            <person name="Fernandez-Pozo N."/>
            <person name="Barry K."/>
            <person name="Chen C."/>
            <person name="Wang M."/>
            <person name="Lipzen A."/>
            <person name="Daum C."/>
            <person name="Saski C.A."/>
            <person name="Payton A.C."/>
            <person name="Mcbreen J.C."/>
            <person name="Conrad R.E."/>
            <person name="Kollar L.M."/>
            <person name="Olsson S."/>
            <person name="Huttunen S."/>
            <person name="Landis J.B."/>
            <person name="Wickett N.J."/>
            <person name="Johnson M.G."/>
            <person name="Rensing S.A."/>
            <person name="Grimwood J."/>
            <person name="Schmutz J."/>
            <person name="Mcdaniel S.F."/>
        </authorList>
    </citation>
    <scope>NUCLEOTIDE SEQUENCE</scope>
    <source>
        <strain evidence="2">R40</strain>
    </source>
</reference>
<protein>
    <submittedName>
        <fullName evidence="2">Uncharacterized protein</fullName>
    </submittedName>
</protein>
<feature type="chain" id="PRO_5035835506" evidence="1">
    <location>
        <begin position="21"/>
        <end position="197"/>
    </location>
</feature>
<name>A0A8T0GP49_CERPU</name>
<feature type="signal peptide" evidence="1">
    <location>
        <begin position="1"/>
        <end position="20"/>
    </location>
</feature>
<accession>A0A8T0GP49</accession>
<dbReference type="AlphaFoldDB" id="A0A8T0GP49"/>
<evidence type="ECO:0000256" key="1">
    <source>
        <dbReference type="SAM" id="SignalP"/>
    </source>
</evidence>
<evidence type="ECO:0000313" key="3">
    <source>
        <dbReference type="Proteomes" id="UP000822688"/>
    </source>
</evidence>